<gene>
    <name evidence="2" type="ORF">A4R35_07715</name>
</gene>
<comment type="caution">
    <text evidence="2">The sequence shown here is derived from an EMBL/GenBank/DDBJ whole genome shotgun (WGS) entry which is preliminary data.</text>
</comment>
<evidence type="ECO:0000313" key="3">
    <source>
        <dbReference type="Proteomes" id="UP000248706"/>
    </source>
</evidence>
<keyword evidence="1" id="KW-1133">Transmembrane helix</keyword>
<proteinExistence type="predicted"/>
<feature type="transmembrane region" description="Helical" evidence="1">
    <location>
        <begin position="381"/>
        <end position="401"/>
    </location>
</feature>
<feature type="transmembrane region" description="Helical" evidence="1">
    <location>
        <begin position="464"/>
        <end position="483"/>
    </location>
</feature>
<dbReference type="AlphaFoldDB" id="A0A328VCF3"/>
<accession>A0A328VCF3</accession>
<feature type="transmembrane region" description="Helical" evidence="1">
    <location>
        <begin position="235"/>
        <end position="254"/>
    </location>
</feature>
<feature type="transmembrane region" description="Helical" evidence="1">
    <location>
        <begin position="136"/>
        <end position="158"/>
    </location>
</feature>
<reference evidence="2 3" key="1">
    <citation type="submission" date="2016-08" db="EMBL/GenBank/DDBJ databases">
        <title>Analysis of Carbohydrate Active Enzymes in Thermogemmatispora T81 Reveals Carbohydrate Degradation Ability.</title>
        <authorList>
            <person name="Tomazini A."/>
            <person name="Lal S."/>
            <person name="Stott M."/>
            <person name="Henrissat B."/>
            <person name="Polikarpov I."/>
            <person name="Sparling R."/>
            <person name="Levin D.B."/>
        </authorList>
    </citation>
    <scope>NUCLEOTIDE SEQUENCE [LARGE SCALE GENOMIC DNA]</scope>
    <source>
        <strain evidence="2 3">T81</strain>
    </source>
</reference>
<protein>
    <submittedName>
        <fullName evidence="2">Uncharacterized protein</fullName>
    </submittedName>
</protein>
<feature type="transmembrane region" description="Helical" evidence="1">
    <location>
        <begin position="7"/>
        <end position="25"/>
    </location>
</feature>
<evidence type="ECO:0000256" key="1">
    <source>
        <dbReference type="SAM" id="Phobius"/>
    </source>
</evidence>
<keyword evidence="1" id="KW-0472">Membrane</keyword>
<sequence length="489" mass="52966">MSWARALIFGVGFFFITALLIGQLPGYIFDELTASTLQGMEQGSLALGLVCLLGFFIVEVIVLLFDPKPVLPPMLFIGLGLVLFVGGLALLLWAVLTPVTAGGVTTNSQYFPSANFFWNPLLDGNVLWLEPGAVDFVLIAVVLLIAGAAAMFYGSLALKEQSDPDRSDPGTTPTIRGLTVLGSVVLFAYMLFSMLVDPNALAARINPACPTAIDLAKGCGMITGLFVVNAIEGTLLAIAVAATLGAFALRLHYLMRPVRKRVMAPFYAVGVNLLPFGLAFLLLWFFLYPLLDWIHSWSLAGLGDWLTVCARKSVVPGSCTFSQQAGYIVDAFLTMNFFVLLMAAIRVWRTNRNMVIIGSFWVAAVLGLATLVTHLHPEEALIALLLCGGTLVMVTIWTSVARREFAVVGERNLGCLGQWLVVGTCLFVYIAAFAFFSIPGFRETEPNITFTPGLLIPGKGAPDAIIVFILMGLLAALQFYFLVRNRYKV</sequence>
<keyword evidence="1" id="KW-0812">Transmembrane</keyword>
<dbReference type="Proteomes" id="UP000248706">
    <property type="component" value="Unassembled WGS sequence"/>
</dbReference>
<feature type="transmembrane region" description="Helical" evidence="1">
    <location>
        <begin position="355"/>
        <end position="375"/>
    </location>
</feature>
<feature type="transmembrane region" description="Helical" evidence="1">
    <location>
        <begin position="413"/>
        <end position="436"/>
    </location>
</feature>
<feature type="transmembrane region" description="Helical" evidence="1">
    <location>
        <begin position="266"/>
        <end position="287"/>
    </location>
</feature>
<organism evidence="2 3">
    <name type="scientific">Thermogemmatispora tikiterensis</name>
    <dbReference type="NCBI Taxonomy" id="1825093"/>
    <lineage>
        <taxon>Bacteria</taxon>
        <taxon>Bacillati</taxon>
        <taxon>Chloroflexota</taxon>
        <taxon>Ktedonobacteria</taxon>
        <taxon>Thermogemmatisporales</taxon>
        <taxon>Thermogemmatisporaceae</taxon>
        <taxon>Thermogemmatispora</taxon>
    </lineage>
</organism>
<name>A0A328VCF3_9CHLR</name>
<evidence type="ECO:0000313" key="2">
    <source>
        <dbReference type="EMBL" id="RAQ95418.1"/>
    </source>
</evidence>
<feature type="transmembrane region" description="Helical" evidence="1">
    <location>
        <begin position="74"/>
        <end position="96"/>
    </location>
</feature>
<feature type="transmembrane region" description="Helical" evidence="1">
    <location>
        <begin position="178"/>
        <end position="196"/>
    </location>
</feature>
<feature type="transmembrane region" description="Helical" evidence="1">
    <location>
        <begin position="45"/>
        <end position="65"/>
    </location>
</feature>
<feature type="transmembrane region" description="Helical" evidence="1">
    <location>
        <begin position="325"/>
        <end position="348"/>
    </location>
</feature>
<dbReference type="EMBL" id="MCIF01000002">
    <property type="protein sequence ID" value="RAQ95418.1"/>
    <property type="molecule type" value="Genomic_DNA"/>
</dbReference>
<keyword evidence="3" id="KW-1185">Reference proteome</keyword>